<keyword evidence="1" id="KW-0472">Membrane</keyword>
<evidence type="ECO:0000313" key="2">
    <source>
        <dbReference type="EMBL" id="KAK9820228.1"/>
    </source>
</evidence>
<dbReference type="AlphaFoldDB" id="A0AAW1QFV2"/>
<feature type="transmembrane region" description="Helical" evidence="1">
    <location>
        <begin position="84"/>
        <end position="106"/>
    </location>
</feature>
<dbReference type="Gene3D" id="1.20.1250.20">
    <property type="entry name" value="MFS general substrate transporter like domains"/>
    <property type="match status" value="2"/>
</dbReference>
<protein>
    <recommendedName>
        <fullName evidence="4">Major facilitator superfamily (MFS) profile domain-containing protein</fullName>
    </recommendedName>
</protein>
<dbReference type="InterPro" id="IPR011701">
    <property type="entry name" value="MFS"/>
</dbReference>
<dbReference type="SUPFAM" id="SSF103473">
    <property type="entry name" value="MFS general substrate transporter"/>
    <property type="match status" value="1"/>
</dbReference>
<dbReference type="InterPro" id="IPR036259">
    <property type="entry name" value="MFS_trans_sf"/>
</dbReference>
<accession>A0AAW1QFV2</accession>
<organism evidence="2 3">
    <name type="scientific">[Myrmecia] bisecta</name>
    <dbReference type="NCBI Taxonomy" id="41462"/>
    <lineage>
        <taxon>Eukaryota</taxon>
        <taxon>Viridiplantae</taxon>
        <taxon>Chlorophyta</taxon>
        <taxon>core chlorophytes</taxon>
        <taxon>Trebouxiophyceae</taxon>
        <taxon>Trebouxiales</taxon>
        <taxon>Trebouxiaceae</taxon>
        <taxon>Myrmecia</taxon>
    </lineage>
</organism>
<evidence type="ECO:0008006" key="4">
    <source>
        <dbReference type="Google" id="ProtNLM"/>
    </source>
</evidence>
<feature type="transmembrane region" description="Helical" evidence="1">
    <location>
        <begin position="150"/>
        <end position="169"/>
    </location>
</feature>
<dbReference type="Pfam" id="PF07690">
    <property type="entry name" value="MFS_1"/>
    <property type="match status" value="1"/>
</dbReference>
<dbReference type="EMBL" id="JALJOR010000003">
    <property type="protein sequence ID" value="KAK9820228.1"/>
    <property type="molecule type" value="Genomic_DNA"/>
</dbReference>
<keyword evidence="3" id="KW-1185">Reference proteome</keyword>
<dbReference type="PANTHER" id="PTHR23525:SF1">
    <property type="entry name" value="NODULIN-LIKE DOMAIN-CONTAINING PROTEIN"/>
    <property type="match status" value="1"/>
</dbReference>
<gene>
    <name evidence="2" type="ORF">WJX72_007681</name>
</gene>
<name>A0AAW1QFV2_9CHLO</name>
<sequence length="407" mass="43852">MCTAGERCWYHRLPHNIKLSLLYTLLETASANIRVGDIFSAYIHLRTGSNAVVGYIQGVNGILQMVAALPAGVLADRFRRDRMLCIALGIGAAGGACLACALVYQLPIWSFYIAMGLLGSYKGFRDPPLESLYADSIVTGKRTLYTVKHVVMQLASCVGPLLSVVLFLHLGNTWNIADCRLVLLAGLVAMLIPLASICFFDDDKGLGHHSEAVISPLSCCCGPANPHLMVPLLLTFSDYIGALAAGMTIKFFSLFFIQKCSLGPVQVSLLSVVGPVGISLLSLLCQKVSKRLGRVQTSLATRLVDIGLLMTMAYLPTGVGRARNVLLAAHLTRMAFANCTRPLLRSVLMDNTPKRHRAKVNALDSVRAFSWSGSAAAGGALIERYGFQTTFLITAFMKCTAADSDMD</sequence>
<feature type="transmembrane region" description="Helical" evidence="1">
    <location>
        <begin position="239"/>
        <end position="257"/>
    </location>
</feature>
<dbReference type="PANTHER" id="PTHR23525">
    <property type="entry name" value="TRANSPORTER, PUTATIVE-RELATED"/>
    <property type="match status" value="1"/>
</dbReference>
<evidence type="ECO:0000313" key="3">
    <source>
        <dbReference type="Proteomes" id="UP001489004"/>
    </source>
</evidence>
<proteinExistence type="predicted"/>
<feature type="transmembrane region" description="Helical" evidence="1">
    <location>
        <begin position="181"/>
        <end position="200"/>
    </location>
</feature>
<dbReference type="Proteomes" id="UP001489004">
    <property type="component" value="Unassembled WGS sequence"/>
</dbReference>
<evidence type="ECO:0000256" key="1">
    <source>
        <dbReference type="SAM" id="Phobius"/>
    </source>
</evidence>
<keyword evidence="1" id="KW-1133">Transmembrane helix</keyword>
<feature type="transmembrane region" description="Helical" evidence="1">
    <location>
        <begin position="264"/>
        <end position="284"/>
    </location>
</feature>
<dbReference type="GO" id="GO:0022857">
    <property type="term" value="F:transmembrane transporter activity"/>
    <property type="evidence" value="ECO:0007669"/>
    <property type="project" value="InterPro"/>
</dbReference>
<comment type="caution">
    <text evidence="2">The sequence shown here is derived from an EMBL/GenBank/DDBJ whole genome shotgun (WGS) entry which is preliminary data.</text>
</comment>
<keyword evidence="1" id="KW-0812">Transmembrane</keyword>
<reference evidence="2 3" key="1">
    <citation type="journal article" date="2024" name="Nat. Commun.">
        <title>Phylogenomics reveals the evolutionary origins of lichenization in chlorophyte algae.</title>
        <authorList>
            <person name="Puginier C."/>
            <person name="Libourel C."/>
            <person name="Otte J."/>
            <person name="Skaloud P."/>
            <person name="Haon M."/>
            <person name="Grisel S."/>
            <person name="Petersen M."/>
            <person name="Berrin J.G."/>
            <person name="Delaux P.M."/>
            <person name="Dal Grande F."/>
            <person name="Keller J."/>
        </authorList>
    </citation>
    <scope>NUCLEOTIDE SEQUENCE [LARGE SCALE GENOMIC DNA]</scope>
    <source>
        <strain evidence="2 3">SAG 2043</strain>
    </source>
</reference>